<evidence type="ECO:0000313" key="1">
    <source>
        <dbReference type="EMBL" id="CAD9653864.1"/>
    </source>
</evidence>
<name>A0A7S2QWB1_9DINO</name>
<gene>
    <name evidence="1" type="ORF">LELO1147_LOCUS323</name>
</gene>
<protein>
    <submittedName>
        <fullName evidence="1">Uncharacterized protein</fullName>
    </submittedName>
</protein>
<organism evidence="1">
    <name type="scientific">Lessardia elongata</name>
    <dbReference type="NCBI Taxonomy" id="210733"/>
    <lineage>
        <taxon>Eukaryota</taxon>
        <taxon>Sar</taxon>
        <taxon>Alveolata</taxon>
        <taxon>Dinophyceae</taxon>
        <taxon>Peridiniales</taxon>
        <taxon>Podolampadaceae</taxon>
        <taxon>Lessardia</taxon>
    </lineage>
</organism>
<proteinExistence type="predicted"/>
<dbReference type="EMBL" id="HBHF01001964">
    <property type="protein sequence ID" value="CAD9653864.1"/>
    <property type="molecule type" value="Transcribed_RNA"/>
</dbReference>
<accession>A0A7S2QWB1</accession>
<reference evidence="1" key="1">
    <citation type="submission" date="2021-01" db="EMBL/GenBank/DDBJ databases">
        <authorList>
            <person name="Corre E."/>
            <person name="Pelletier E."/>
            <person name="Niang G."/>
            <person name="Scheremetjew M."/>
            <person name="Finn R."/>
            <person name="Kale V."/>
            <person name="Holt S."/>
            <person name="Cochrane G."/>
            <person name="Meng A."/>
            <person name="Brown T."/>
            <person name="Cohen L."/>
        </authorList>
    </citation>
    <scope>NUCLEOTIDE SEQUENCE</scope>
    <source>
        <strain evidence="1">SPMC 104</strain>
    </source>
</reference>
<dbReference type="AlphaFoldDB" id="A0A7S2QWB1"/>
<sequence length="116" mass="13002">MNGFFFFFFFDVKTFLRPLLPKSYSHCHSLVVGVWTTLRATLDDTDKAAIVHHALLRTTSENLFLFSLCNLRSLVLDFARTRQTAVYLAHCSKLNPKAKVGVAALTCASLTCTART</sequence>